<accession>A0ACB7ZXQ4</accession>
<gene>
    <name evidence="1" type="ORF">BJ138DRAFT_1118275</name>
</gene>
<sequence length="150" mass="16590">MRSQVDMPGAEGQQNSFRVLFYGINASQPSFIMINIDEGIPPPHSPDDLALGDKIIQGSSSACVINPKNKTFTCFPDPYTLVLHYPFTFISDHPSLAAPNNCIQKICKRPFLGNLLVVKSTPDMKLMHIKDDDLNIVNSLLSSALRCKEL</sequence>
<dbReference type="Proteomes" id="UP000790377">
    <property type="component" value="Unassembled WGS sequence"/>
</dbReference>
<keyword evidence="2" id="KW-1185">Reference proteome</keyword>
<proteinExistence type="predicted"/>
<dbReference type="EMBL" id="MU268148">
    <property type="protein sequence ID" value="KAH7905654.1"/>
    <property type="molecule type" value="Genomic_DNA"/>
</dbReference>
<name>A0ACB7ZXQ4_9AGAM</name>
<organism evidence="1 2">
    <name type="scientific">Hygrophoropsis aurantiaca</name>
    <dbReference type="NCBI Taxonomy" id="72124"/>
    <lineage>
        <taxon>Eukaryota</taxon>
        <taxon>Fungi</taxon>
        <taxon>Dikarya</taxon>
        <taxon>Basidiomycota</taxon>
        <taxon>Agaricomycotina</taxon>
        <taxon>Agaricomycetes</taxon>
        <taxon>Agaricomycetidae</taxon>
        <taxon>Boletales</taxon>
        <taxon>Coniophorineae</taxon>
        <taxon>Hygrophoropsidaceae</taxon>
        <taxon>Hygrophoropsis</taxon>
    </lineage>
</organism>
<evidence type="ECO:0000313" key="1">
    <source>
        <dbReference type="EMBL" id="KAH7905654.1"/>
    </source>
</evidence>
<protein>
    <submittedName>
        <fullName evidence="1">Uncharacterized protein</fullName>
    </submittedName>
</protein>
<reference evidence="1" key="1">
    <citation type="journal article" date="2021" name="New Phytol.">
        <title>Evolutionary innovations through gain and loss of genes in the ectomycorrhizal Boletales.</title>
        <authorList>
            <person name="Wu G."/>
            <person name="Miyauchi S."/>
            <person name="Morin E."/>
            <person name="Kuo A."/>
            <person name="Drula E."/>
            <person name="Varga T."/>
            <person name="Kohler A."/>
            <person name="Feng B."/>
            <person name="Cao Y."/>
            <person name="Lipzen A."/>
            <person name="Daum C."/>
            <person name="Hundley H."/>
            <person name="Pangilinan J."/>
            <person name="Johnson J."/>
            <person name="Barry K."/>
            <person name="LaButti K."/>
            <person name="Ng V."/>
            <person name="Ahrendt S."/>
            <person name="Min B."/>
            <person name="Choi I.G."/>
            <person name="Park H."/>
            <person name="Plett J.M."/>
            <person name="Magnuson J."/>
            <person name="Spatafora J.W."/>
            <person name="Nagy L.G."/>
            <person name="Henrissat B."/>
            <person name="Grigoriev I.V."/>
            <person name="Yang Z.L."/>
            <person name="Xu J."/>
            <person name="Martin F.M."/>
        </authorList>
    </citation>
    <scope>NUCLEOTIDE SEQUENCE</scope>
    <source>
        <strain evidence="1">ATCC 28755</strain>
    </source>
</reference>
<comment type="caution">
    <text evidence="1">The sequence shown here is derived from an EMBL/GenBank/DDBJ whole genome shotgun (WGS) entry which is preliminary data.</text>
</comment>
<evidence type="ECO:0000313" key="2">
    <source>
        <dbReference type="Proteomes" id="UP000790377"/>
    </source>
</evidence>